<organism evidence="1 2">
    <name type="scientific">Marasmius oreades</name>
    <name type="common">fairy-ring Marasmius</name>
    <dbReference type="NCBI Taxonomy" id="181124"/>
    <lineage>
        <taxon>Eukaryota</taxon>
        <taxon>Fungi</taxon>
        <taxon>Dikarya</taxon>
        <taxon>Basidiomycota</taxon>
        <taxon>Agaricomycotina</taxon>
        <taxon>Agaricomycetes</taxon>
        <taxon>Agaricomycetidae</taxon>
        <taxon>Agaricales</taxon>
        <taxon>Marasmiineae</taxon>
        <taxon>Marasmiaceae</taxon>
        <taxon>Marasmius</taxon>
    </lineage>
</organism>
<keyword evidence="2" id="KW-1185">Reference proteome</keyword>
<protein>
    <submittedName>
        <fullName evidence="1">Uncharacterized protein</fullName>
    </submittedName>
</protein>
<reference evidence="1" key="1">
    <citation type="journal article" date="2021" name="Genome Biol. Evol.">
        <title>The assembled and annotated genome of the fairy-ring fungus Marasmius oreades.</title>
        <authorList>
            <person name="Hiltunen M."/>
            <person name="Ament-Velasquez S.L."/>
            <person name="Johannesson H."/>
        </authorList>
    </citation>
    <scope>NUCLEOTIDE SEQUENCE</scope>
    <source>
        <strain evidence="1">03SP1</strain>
    </source>
</reference>
<dbReference type="GeneID" id="66073311"/>
<dbReference type="OrthoDB" id="10326239at2759"/>
<dbReference type="AlphaFoldDB" id="A0A9P7UY86"/>
<evidence type="ECO:0000313" key="1">
    <source>
        <dbReference type="EMBL" id="KAG7096826.1"/>
    </source>
</evidence>
<sequence length="70" mass="8228">MSYAASSSSFSLYDDSYSAFSLFVPAQHQHPRETHETYEQLFQLFRPSTNTIQKQESFISVAWKKFWKAL</sequence>
<gene>
    <name evidence="1" type="ORF">E1B28_004235</name>
</gene>
<comment type="caution">
    <text evidence="1">The sequence shown here is derived from an EMBL/GenBank/DDBJ whole genome shotgun (WGS) entry which is preliminary data.</text>
</comment>
<dbReference type="EMBL" id="CM032182">
    <property type="protein sequence ID" value="KAG7096826.1"/>
    <property type="molecule type" value="Genomic_DNA"/>
</dbReference>
<dbReference type="KEGG" id="more:E1B28_004235"/>
<evidence type="ECO:0000313" key="2">
    <source>
        <dbReference type="Proteomes" id="UP001049176"/>
    </source>
</evidence>
<proteinExistence type="predicted"/>
<accession>A0A9P7UY86</accession>
<dbReference type="RefSeq" id="XP_043013296.1">
    <property type="nucleotide sequence ID" value="XM_043148696.1"/>
</dbReference>
<name>A0A9P7UY86_9AGAR</name>
<dbReference type="Proteomes" id="UP001049176">
    <property type="component" value="Chromosome 2"/>
</dbReference>